<gene>
    <name evidence="2" type="ORF">AMK68_02000</name>
</gene>
<protein>
    <recommendedName>
        <fullName evidence="1">Carrier domain-containing protein</fullName>
    </recommendedName>
</protein>
<dbReference type="Proteomes" id="UP000052020">
    <property type="component" value="Unassembled WGS sequence"/>
</dbReference>
<dbReference type="AlphaFoldDB" id="A0A0S7XP27"/>
<dbReference type="EMBL" id="LIZY01000034">
    <property type="protein sequence ID" value="KPJ64258.1"/>
    <property type="molecule type" value="Genomic_DNA"/>
</dbReference>
<proteinExistence type="predicted"/>
<evidence type="ECO:0000313" key="3">
    <source>
        <dbReference type="Proteomes" id="UP000052020"/>
    </source>
</evidence>
<feature type="domain" description="Carrier" evidence="1">
    <location>
        <begin position="5"/>
        <end position="84"/>
    </location>
</feature>
<dbReference type="PROSITE" id="PS50075">
    <property type="entry name" value="CARRIER"/>
    <property type="match status" value="1"/>
</dbReference>
<comment type="caution">
    <text evidence="2">The sequence shown here is derived from an EMBL/GenBank/DDBJ whole genome shotgun (WGS) entry which is preliminary data.</text>
</comment>
<name>A0A0S7XP27_9BACT</name>
<dbReference type="InterPro" id="IPR036736">
    <property type="entry name" value="ACP-like_sf"/>
</dbReference>
<accession>A0A0S7XP27</accession>
<dbReference type="InterPro" id="IPR009081">
    <property type="entry name" value="PP-bd_ACP"/>
</dbReference>
<sequence>MSQDHPLEEELKQLIVERLFLKVAPEDIGDEDPLMDTYGIDSVQLFEIVVGLEETYGITMEDEEFDLALFANVKSIADFVRQKQAASEG</sequence>
<dbReference type="Pfam" id="PF00550">
    <property type="entry name" value="PP-binding"/>
    <property type="match status" value="1"/>
</dbReference>
<dbReference type="SUPFAM" id="SSF47336">
    <property type="entry name" value="ACP-like"/>
    <property type="match status" value="1"/>
</dbReference>
<evidence type="ECO:0000259" key="1">
    <source>
        <dbReference type="PROSITE" id="PS50075"/>
    </source>
</evidence>
<evidence type="ECO:0000313" key="2">
    <source>
        <dbReference type="EMBL" id="KPJ64258.1"/>
    </source>
</evidence>
<dbReference type="Gene3D" id="1.10.1200.10">
    <property type="entry name" value="ACP-like"/>
    <property type="match status" value="1"/>
</dbReference>
<organism evidence="2 3">
    <name type="scientific">candidate division KD3-62 bacterium DG_56</name>
    <dbReference type="NCBI Taxonomy" id="1704032"/>
    <lineage>
        <taxon>Bacteria</taxon>
        <taxon>candidate division KD3-62</taxon>
    </lineage>
</organism>
<reference evidence="2 3" key="1">
    <citation type="journal article" date="2015" name="Microbiome">
        <title>Genomic resolution of linkages in carbon, nitrogen, and sulfur cycling among widespread estuary sediment bacteria.</title>
        <authorList>
            <person name="Baker B.J."/>
            <person name="Lazar C.S."/>
            <person name="Teske A.P."/>
            <person name="Dick G.J."/>
        </authorList>
    </citation>
    <scope>NUCLEOTIDE SEQUENCE [LARGE SCALE GENOMIC DNA]</scope>
    <source>
        <strain evidence="2">DG_56</strain>
    </source>
</reference>